<dbReference type="InterPro" id="IPR050121">
    <property type="entry name" value="Cytochrome_P450_monoxygenase"/>
</dbReference>
<keyword evidence="10" id="KW-1185">Reference proteome</keyword>
<keyword evidence="6 7" id="KW-0349">Heme</keyword>
<dbReference type="PANTHER" id="PTHR24305">
    <property type="entry name" value="CYTOCHROME P450"/>
    <property type="match status" value="1"/>
</dbReference>
<dbReference type="GO" id="GO:0004497">
    <property type="term" value="F:monooxygenase activity"/>
    <property type="evidence" value="ECO:0007669"/>
    <property type="project" value="UniProtKB-KW"/>
</dbReference>
<comment type="similarity">
    <text evidence="2 7">Belongs to the cytochrome P450 family.</text>
</comment>
<dbReference type="PRINTS" id="PR00463">
    <property type="entry name" value="EP450I"/>
</dbReference>
<keyword evidence="8" id="KW-0732">Signal</keyword>
<protein>
    <recommendedName>
        <fullName evidence="11">Cytochrome P450</fullName>
    </recommendedName>
</protein>
<reference evidence="9" key="1">
    <citation type="submission" date="2020-02" db="EMBL/GenBank/DDBJ databases">
        <authorList>
            <person name="Palmer J.M."/>
        </authorList>
    </citation>
    <scope>NUCLEOTIDE SEQUENCE</scope>
    <source>
        <strain evidence="9">EPUS1.4</strain>
        <tissue evidence="9">Thallus</tissue>
    </source>
</reference>
<dbReference type="Gene3D" id="1.10.630.10">
    <property type="entry name" value="Cytochrome P450"/>
    <property type="match status" value="1"/>
</dbReference>
<dbReference type="PANTHER" id="PTHR24305:SF166">
    <property type="entry name" value="CYTOCHROME P450 12A4, MITOCHONDRIAL-RELATED"/>
    <property type="match status" value="1"/>
</dbReference>
<keyword evidence="4 7" id="KW-0560">Oxidoreductase</keyword>
<dbReference type="InterPro" id="IPR036396">
    <property type="entry name" value="Cyt_P450_sf"/>
</dbReference>
<evidence type="ECO:0000256" key="3">
    <source>
        <dbReference type="ARBA" id="ARBA00022723"/>
    </source>
</evidence>
<dbReference type="GO" id="GO:0005506">
    <property type="term" value="F:iron ion binding"/>
    <property type="evidence" value="ECO:0007669"/>
    <property type="project" value="InterPro"/>
</dbReference>
<dbReference type="PROSITE" id="PS00086">
    <property type="entry name" value="CYTOCHROME_P450"/>
    <property type="match status" value="1"/>
</dbReference>
<keyword evidence="5 6" id="KW-0408">Iron</keyword>
<feature type="chain" id="PRO_5034300723" description="Cytochrome P450" evidence="8">
    <location>
        <begin position="17"/>
        <end position="640"/>
    </location>
</feature>
<gene>
    <name evidence="9" type="ORF">GJ744_000439</name>
</gene>
<dbReference type="OrthoDB" id="1470350at2759"/>
<evidence type="ECO:0008006" key="11">
    <source>
        <dbReference type="Google" id="ProtNLM"/>
    </source>
</evidence>
<keyword evidence="3 6" id="KW-0479">Metal-binding</keyword>
<evidence type="ECO:0000256" key="8">
    <source>
        <dbReference type="SAM" id="SignalP"/>
    </source>
</evidence>
<dbReference type="InterPro" id="IPR017972">
    <property type="entry name" value="Cyt_P450_CS"/>
</dbReference>
<dbReference type="PRINTS" id="PR00385">
    <property type="entry name" value="P450"/>
</dbReference>
<comment type="caution">
    <text evidence="9">The sequence shown here is derived from an EMBL/GenBank/DDBJ whole genome shotgun (WGS) entry which is preliminary data.</text>
</comment>
<dbReference type="AlphaFoldDB" id="A0A8H7E2J5"/>
<dbReference type="SUPFAM" id="SSF48264">
    <property type="entry name" value="Cytochrome P450"/>
    <property type="match status" value="1"/>
</dbReference>
<feature type="signal peptide" evidence="8">
    <location>
        <begin position="1"/>
        <end position="16"/>
    </location>
</feature>
<evidence type="ECO:0000256" key="6">
    <source>
        <dbReference type="PIRSR" id="PIRSR602401-1"/>
    </source>
</evidence>
<evidence type="ECO:0000313" key="9">
    <source>
        <dbReference type="EMBL" id="KAF7505768.1"/>
    </source>
</evidence>
<evidence type="ECO:0000256" key="4">
    <source>
        <dbReference type="ARBA" id="ARBA00023002"/>
    </source>
</evidence>
<evidence type="ECO:0000256" key="1">
    <source>
        <dbReference type="ARBA" id="ARBA00001971"/>
    </source>
</evidence>
<dbReference type="InterPro" id="IPR002401">
    <property type="entry name" value="Cyt_P450_E_grp-I"/>
</dbReference>
<sequence length="640" mass="72496">MPSALLLLLPLGLISAVAVNCYLCFRRNIEKAKESGIPYVVVPVFVLHRFWLTTHPLWLKLARNFLPEEWIESWYDYVRPEFPWELRNEPFKKLGSDTILSVSGGDFCLWTADADVISQITTRRNDFPKPTHLYASVDVYGKNVATTEGAAWRRHRKLTTPLFTERNNHLVWAETLDQTQAMLDVWLGKNRQGNQTVDRIMDDTMRLSLHVISRAGFGRKLEWPQIQNEEAELGEGHSMSYTYALHFLLDHIIFAFLFNHTILKLSPVKVMRRTYQAYIEWGNYMREMVVSKKAAIKAGQGLDDMDIIGQLVQGQLLPPDEKSSSKDASLSDSEILANSFVLILAGHETVANTLHYALLLLAMNISSQRNLQKDLQEHFQGRPISEWDYDRDLPALLGGMTGAVLNEQLRLIAPAVNIPKCTYGVPDQPLIVNGKKCTVPTNTFINLCSSVHTNPSWWPHGPPKDPKNPAHPVSNLDNDLEEFKPERWFLDPDHKDKTTTTAKELNILDDKAKAADDAEEFSISTTSDTSRSLYRPPKGAFIAFSEGPRSCLGRRFAQVEALGALAVIFSQYSVELAVDNWATDQEVDEMDEQARRAVWAKAVSEAQRLIRGSSSIITLQMRQGSVPLRFVRKGSERFNF</sequence>
<organism evidence="9 10">
    <name type="scientific">Endocarpon pusillum</name>
    <dbReference type="NCBI Taxonomy" id="364733"/>
    <lineage>
        <taxon>Eukaryota</taxon>
        <taxon>Fungi</taxon>
        <taxon>Dikarya</taxon>
        <taxon>Ascomycota</taxon>
        <taxon>Pezizomycotina</taxon>
        <taxon>Eurotiomycetes</taxon>
        <taxon>Chaetothyriomycetidae</taxon>
        <taxon>Verrucariales</taxon>
        <taxon>Verrucariaceae</taxon>
        <taxon>Endocarpon</taxon>
    </lineage>
</organism>
<proteinExistence type="inferred from homology"/>
<feature type="binding site" description="axial binding residue" evidence="6">
    <location>
        <position position="551"/>
    </location>
    <ligand>
        <name>heme</name>
        <dbReference type="ChEBI" id="CHEBI:30413"/>
    </ligand>
    <ligandPart>
        <name>Fe</name>
        <dbReference type="ChEBI" id="CHEBI:18248"/>
    </ligandPart>
</feature>
<dbReference type="InterPro" id="IPR001128">
    <property type="entry name" value="Cyt_P450"/>
</dbReference>
<dbReference type="Proteomes" id="UP000606974">
    <property type="component" value="Unassembled WGS sequence"/>
</dbReference>
<keyword evidence="7" id="KW-0503">Monooxygenase</keyword>
<evidence type="ECO:0000256" key="7">
    <source>
        <dbReference type="RuleBase" id="RU000461"/>
    </source>
</evidence>
<dbReference type="CDD" id="cd11070">
    <property type="entry name" value="CYP56-like"/>
    <property type="match status" value="1"/>
</dbReference>
<dbReference type="EMBL" id="JAACFV010000101">
    <property type="protein sequence ID" value="KAF7505768.1"/>
    <property type="molecule type" value="Genomic_DNA"/>
</dbReference>
<name>A0A8H7E2J5_9EURO</name>
<comment type="cofactor">
    <cofactor evidence="1 6">
        <name>heme</name>
        <dbReference type="ChEBI" id="CHEBI:30413"/>
    </cofactor>
</comment>
<evidence type="ECO:0000313" key="10">
    <source>
        <dbReference type="Proteomes" id="UP000606974"/>
    </source>
</evidence>
<dbReference type="Pfam" id="PF00067">
    <property type="entry name" value="p450"/>
    <property type="match status" value="2"/>
</dbReference>
<dbReference type="GO" id="GO:0016705">
    <property type="term" value="F:oxidoreductase activity, acting on paired donors, with incorporation or reduction of molecular oxygen"/>
    <property type="evidence" value="ECO:0007669"/>
    <property type="project" value="InterPro"/>
</dbReference>
<evidence type="ECO:0000256" key="5">
    <source>
        <dbReference type="ARBA" id="ARBA00023004"/>
    </source>
</evidence>
<evidence type="ECO:0000256" key="2">
    <source>
        <dbReference type="ARBA" id="ARBA00010617"/>
    </source>
</evidence>
<accession>A0A8H7E2J5</accession>
<dbReference type="GO" id="GO:0020037">
    <property type="term" value="F:heme binding"/>
    <property type="evidence" value="ECO:0007669"/>
    <property type="project" value="InterPro"/>
</dbReference>